<dbReference type="EMBL" id="ACPB03018349">
    <property type="status" value="NOT_ANNOTATED_CDS"/>
    <property type="molecule type" value="Genomic_DNA"/>
</dbReference>
<feature type="compositionally biased region" description="Polar residues" evidence="1">
    <location>
        <begin position="61"/>
        <end position="72"/>
    </location>
</feature>
<evidence type="ECO:0000313" key="3">
    <source>
        <dbReference type="Proteomes" id="UP000015103"/>
    </source>
</evidence>
<feature type="compositionally biased region" description="Basic residues" evidence="1">
    <location>
        <begin position="1"/>
        <end position="21"/>
    </location>
</feature>
<dbReference type="Proteomes" id="UP000015103">
    <property type="component" value="Unassembled WGS sequence"/>
</dbReference>
<dbReference type="InParanoid" id="T1IBI3"/>
<reference evidence="2" key="1">
    <citation type="submission" date="2015-05" db="UniProtKB">
        <authorList>
            <consortium name="EnsemblMetazoa"/>
        </authorList>
    </citation>
    <scope>IDENTIFICATION</scope>
</reference>
<proteinExistence type="predicted"/>
<name>T1IBI3_RHOPR</name>
<dbReference type="AlphaFoldDB" id="T1IBI3"/>
<accession>T1IBI3</accession>
<keyword evidence="3" id="KW-1185">Reference proteome</keyword>
<feature type="region of interest" description="Disordered" evidence="1">
    <location>
        <begin position="57"/>
        <end position="84"/>
    </location>
</feature>
<dbReference type="EnsemblMetazoa" id="RPRC013653-RA">
    <property type="protein sequence ID" value="RPRC013653-PA"/>
    <property type="gene ID" value="RPRC013653"/>
</dbReference>
<evidence type="ECO:0000313" key="2">
    <source>
        <dbReference type="EnsemblMetazoa" id="RPRC013653-PA"/>
    </source>
</evidence>
<sequence length="145" mass="16335">MANRKKAKSGTVTKKQRKVGTKKNAITKDVLESILPQSVAVLEPKDERNSTIAEREAVTQDAASTSQQWNEPKTTVSTVTSTDKDTCPWPDSEILAPIDTFFSFMLSSVKRLSPEDQYVVKNRIFALVNEMEGKYLDMNRLYEMA</sequence>
<feature type="region of interest" description="Disordered" evidence="1">
    <location>
        <begin position="1"/>
        <end position="22"/>
    </location>
</feature>
<dbReference type="VEuPathDB" id="VectorBase:RPRC013653"/>
<organism evidence="2 3">
    <name type="scientific">Rhodnius prolixus</name>
    <name type="common">Triatomid bug</name>
    <dbReference type="NCBI Taxonomy" id="13249"/>
    <lineage>
        <taxon>Eukaryota</taxon>
        <taxon>Metazoa</taxon>
        <taxon>Ecdysozoa</taxon>
        <taxon>Arthropoda</taxon>
        <taxon>Hexapoda</taxon>
        <taxon>Insecta</taxon>
        <taxon>Pterygota</taxon>
        <taxon>Neoptera</taxon>
        <taxon>Paraneoptera</taxon>
        <taxon>Hemiptera</taxon>
        <taxon>Heteroptera</taxon>
        <taxon>Panheteroptera</taxon>
        <taxon>Cimicomorpha</taxon>
        <taxon>Reduviidae</taxon>
        <taxon>Triatominae</taxon>
        <taxon>Rhodnius</taxon>
    </lineage>
</organism>
<dbReference type="RefSeq" id="XP_073971404.1">
    <property type="nucleotide sequence ID" value="XM_074115303.1"/>
</dbReference>
<protein>
    <submittedName>
        <fullName evidence="2">Uncharacterized protein</fullName>
    </submittedName>
</protein>
<evidence type="ECO:0000256" key="1">
    <source>
        <dbReference type="SAM" id="MobiDB-lite"/>
    </source>
</evidence>
<dbReference type="HOGENOM" id="CLU_1789252_0_0_1"/>
<dbReference type="GeneID" id="141447594"/>